<dbReference type="Gene3D" id="3.30.230.10">
    <property type="match status" value="1"/>
</dbReference>
<dbReference type="SUPFAM" id="SSF54211">
    <property type="entry name" value="Ribosomal protein S5 domain 2-like"/>
    <property type="match status" value="1"/>
</dbReference>
<comment type="caution">
    <text evidence="10">The sequence shown here is derived from an EMBL/GenBank/DDBJ whole genome shotgun (WGS) entry which is preliminary data.</text>
</comment>
<dbReference type="GO" id="GO:0003735">
    <property type="term" value="F:structural constituent of ribosome"/>
    <property type="evidence" value="ECO:0007669"/>
    <property type="project" value="UniProtKB-UniRule"/>
</dbReference>
<keyword evidence="3 6" id="KW-0687">Ribonucleoprotein</keyword>
<dbReference type="PANTHER" id="PTHR48277:SF1">
    <property type="entry name" value="MITOCHONDRIAL RIBOSOMAL PROTEIN S5"/>
    <property type="match status" value="1"/>
</dbReference>
<sequence length="177" mass="19035">MPLQQGSRFSRYGGRDQRQRPKDEFEVKLIDLARVTRVAEGGKHLSFRAVVVGGDRKGKVGIGIGKGLDVAQAIEKAGRNAKKNVIIVPITKDSIANEVEAKFGPSRVLLKPQVKGRGLVAGGPVRVVCQLAGIKNISAKYISGTHNKLNNAMAVIVALKKLKPHAATQPETKTQEN</sequence>
<evidence type="ECO:0000256" key="6">
    <source>
        <dbReference type="PROSITE-ProRule" id="PRU00268"/>
    </source>
</evidence>
<dbReference type="SUPFAM" id="SSF54768">
    <property type="entry name" value="dsRNA-binding domain-like"/>
    <property type="match status" value="1"/>
</dbReference>
<evidence type="ECO:0000313" key="11">
    <source>
        <dbReference type="Proteomes" id="UP000178529"/>
    </source>
</evidence>
<dbReference type="InterPro" id="IPR005324">
    <property type="entry name" value="Ribosomal_uS5_C"/>
</dbReference>
<evidence type="ECO:0000256" key="1">
    <source>
        <dbReference type="ARBA" id="ARBA00008945"/>
    </source>
</evidence>
<dbReference type="GO" id="GO:0005840">
    <property type="term" value="C:ribosome"/>
    <property type="evidence" value="ECO:0007669"/>
    <property type="project" value="UniProtKB-KW"/>
</dbReference>
<dbReference type="PROSITE" id="PS50881">
    <property type="entry name" value="S5_DSRBD"/>
    <property type="match status" value="1"/>
</dbReference>
<accession>A0A1G2R5M7</accession>
<dbReference type="InterPro" id="IPR013810">
    <property type="entry name" value="Ribosomal_uS5_N"/>
</dbReference>
<keyword evidence="2 6" id="KW-0689">Ribosomal protein</keyword>
<reference evidence="10 11" key="1">
    <citation type="journal article" date="2016" name="Nat. Commun.">
        <title>Thousands of microbial genomes shed light on interconnected biogeochemical processes in an aquifer system.</title>
        <authorList>
            <person name="Anantharaman K."/>
            <person name="Brown C.T."/>
            <person name="Hug L.A."/>
            <person name="Sharon I."/>
            <person name="Castelle C.J."/>
            <person name="Probst A.J."/>
            <person name="Thomas B.C."/>
            <person name="Singh A."/>
            <person name="Wilkins M.J."/>
            <person name="Karaoz U."/>
            <person name="Brodie E.L."/>
            <person name="Williams K.H."/>
            <person name="Hubbard S.S."/>
            <person name="Banfield J.F."/>
        </authorList>
    </citation>
    <scope>NUCLEOTIDE SEQUENCE [LARGE SCALE GENOMIC DNA]</scope>
</reference>
<dbReference type="AlphaFoldDB" id="A0A1G2R5M7"/>
<feature type="domain" description="S5 DRBM" evidence="9">
    <location>
        <begin position="25"/>
        <end position="88"/>
    </location>
</feature>
<dbReference type="InterPro" id="IPR000851">
    <property type="entry name" value="Ribosomal_uS5"/>
</dbReference>
<dbReference type="GO" id="GO:0005737">
    <property type="term" value="C:cytoplasm"/>
    <property type="evidence" value="ECO:0007669"/>
    <property type="project" value="UniProtKB-ARBA"/>
</dbReference>
<proteinExistence type="inferred from homology"/>
<dbReference type="InterPro" id="IPR014721">
    <property type="entry name" value="Ribsml_uS5_D2-typ_fold_subgr"/>
</dbReference>
<dbReference type="Gene3D" id="3.30.160.20">
    <property type="match status" value="1"/>
</dbReference>
<evidence type="ECO:0000259" key="9">
    <source>
        <dbReference type="PROSITE" id="PS50881"/>
    </source>
</evidence>
<dbReference type="InterPro" id="IPR020568">
    <property type="entry name" value="Ribosomal_Su5_D2-typ_SF"/>
</dbReference>
<dbReference type="GO" id="GO:0003723">
    <property type="term" value="F:RNA binding"/>
    <property type="evidence" value="ECO:0007669"/>
    <property type="project" value="InterPro"/>
</dbReference>
<dbReference type="FunFam" id="3.30.230.10:FF:000002">
    <property type="entry name" value="30S ribosomal protein S5"/>
    <property type="match status" value="1"/>
</dbReference>
<comment type="similarity">
    <text evidence="1 7">Belongs to the universal ribosomal protein uS5 family.</text>
</comment>
<evidence type="ECO:0000256" key="8">
    <source>
        <dbReference type="SAM" id="MobiDB-lite"/>
    </source>
</evidence>
<dbReference type="Pfam" id="PF00333">
    <property type="entry name" value="Ribosomal_S5"/>
    <property type="match status" value="1"/>
</dbReference>
<evidence type="ECO:0000313" key="10">
    <source>
        <dbReference type="EMBL" id="OHA68160.1"/>
    </source>
</evidence>
<evidence type="ECO:0000256" key="5">
    <source>
        <dbReference type="ARBA" id="ARBA00035519"/>
    </source>
</evidence>
<protein>
    <recommendedName>
        <fullName evidence="4">Small ribosomal subunit protein uS5</fullName>
    </recommendedName>
    <alternativeName>
        <fullName evidence="5">30S ribosomal protein S5</fullName>
    </alternativeName>
</protein>
<dbReference type="Proteomes" id="UP000178529">
    <property type="component" value="Unassembled WGS sequence"/>
</dbReference>
<dbReference type="EMBL" id="MHTY01000030">
    <property type="protein sequence ID" value="OHA68160.1"/>
    <property type="molecule type" value="Genomic_DNA"/>
</dbReference>
<dbReference type="Pfam" id="PF03719">
    <property type="entry name" value="Ribosomal_S5_C"/>
    <property type="match status" value="1"/>
</dbReference>
<name>A0A1G2R5M7_9BACT</name>
<evidence type="ECO:0000256" key="2">
    <source>
        <dbReference type="ARBA" id="ARBA00022980"/>
    </source>
</evidence>
<dbReference type="GO" id="GO:1990904">
    <property type="term" value="C:ribonucleoprotein complex"/>
    <property type="evidence" value="ECO:0007669"/>
    <property type="project" value="UniProtKB-UniRule"/>
</dbReference>
<gene>
    <name evidence="10" type="ORF">A3J68_01775</name>
</gene>
<dbReference type="GO" id="GO:0006412">
    <property type="term" value="P:translation"/>
    <property type="evidence" value="ECO:0007669"/>
    <property type="project" value="InterPro"/>
</dbReference>
<evidence type="ECO:0000256" key="4">
    <source>
        <dbReference type="ARBA" id="ARBA00035255"/>
    </source>
</evidence>
<evidence type="ECO:0000256" key="7">
    <source>
        <dbReference type="RuleBase" id="RU003823"/>
    </source>
</evidence>
<feature type="region of interest" description="Disordered" evidence="8">
    <location>
        <begin position="1"/>
        <end position="20"/>
    </location>
</feature>
<evidence type="ECO:0000256" key="3">
    <source>
        <dbReference type="ARBA" id="ARBA00023274"/>
    </source>
</evidence>
<dbReference type="PANTHER" id="PTHR48277">
    <property type="entry name" value="MITOCHONDRIAL RIBOSOMAL PROTEIN S5"/>
    <property type="match status" value="1"/>
</dbReference>
<organism evidence="10 11">
    <name type="scientific">Candidatus Wildermuthbacteria bacterium RIFCSPHIGHO2_02_FULL_48_16</name>
    <dbReference type="NCBI Taxonomy" id="1802453"/>
    <lineage>
        <taxon>Bacteria</taxon>
        <taxon>Candidatus Wildermuthiibacteriota</taxon>
    </lineage>
</organism>